<protein>
    <recommendedName>
        <fullName evidence="4">Conidiation-specific protein 10</fullName>
    </recommendedName>
</protein>
<feature type="compositionally biased region" description="Polar residues" evidence="1">
    <location>
        <begin position="40"/>
        <end position="56"/>
    </location>
</feature>
<feature type="region of interest" description="Disordered" evidence="1">
    <location>
        <begin position="1"/>
        <end position="100"/>
    </location>
</feature>
<feature type="compositionally biased region" description="Polar residues" evidence="1">
    <location>
        <begin position="1"/>
        <end position="15"/>
    </location>
</feature>
<dbReference type="Pfam" id="PF10685">
    <property type="entry name" value="KGG"/>
    <property type="match status" value="1"/>
</dbReference>
<dbReference type="Proteomes" id="UP001310890">
    <property type="component" value="Unassembled WGS sequence"/>
</dbReference>
<evidence type="ECO:0000313" key="2">
    <source>
        <dbReference type="EMBL" id="KAK5114702.1"/>
    </source>
</evidence>
<dbReference type="InterPro" id="IPR019626">
    <property type="entry name" value="Stress-induced_KGG_rpt"/>
</dbReference>
<accession>A0AAN7TMI4</accession>
<reference evidence="2" key="1">
    <citation type="submission" date="2023-08" db="EMBL/GenBank/DDBJ databases">
        <title>Black Yeasts Isolated from many extreme environments.</title>
        <authorList>
            <person name="Coleine C."/>
            <person name="Stajich J.E."/>
            <person name="Selbmann L."/>
        </authorList>
    </citation>
    <scope>NUCLEOTIDE SEQUENCE</scope>
    <source>
        <strain evidence="2">CCFEE 5401</strain>
    </source>
</reference>
<sequence>MSTTKNTNPGNFANRSTEEVKEVASMGGRASHRGHEDTSGQHSDTAGRNANGSFTKGSEAAKEAGHKGGMHSHDHDGVANGDKVTESKVEVGVSMSFNLI</sequence>
<name>A0AAN7TMI4_9PEZI</name>
<evidence type="ECO:0000256" key="1">
    <source>
        <dbReference type="SAM" id="MobiDB-lite"/>
    </source>
</evidence>
<gene>
    <name evidence="2" type="ORF">LTR62_002276</name>
</gene>
<feature type="compositionally biased region" description="Basic and acidic residues" evidence="1">
    <location>
        <begin position="59"/>
        <end position="89"/>
    </location>
</feature>
<dbReference type="AlphaFoldDB" id="A0AAN7TMI4"/>
<organism evidence="2 3">
    <name type="scientific">Meristemomyces frigidus</name>
    <dbReference type="NCBI Taxonomy" id="1508187"/>
    <lineage>
        <taxon>Eukaryota</taxon>
        <taxon>Fungi</taxon>
        <taxon>Dikarya</taxon>
        <taxon>Ascomycota</taxon>
        <taxon>Pezizomycotina</taxon>
        <taxon>Dothideomycetes</taxon>
        <taxon>Dothideomycetidae</taxon>
        <taxon>Mycosphaerellales</taxon>
        <taxon>Teratosphaeriaceae</taxon>
        <taxon>Meristemomyces</taxon>
    </lineage>
</organism>
<evidence type="ECO:0000313" key="3">
    <source>
        <dbReference type="Proteomes" id="UP001310890"/>
    </source>
</evidence>
<proteinExistence type="predicted"/>
<comment type="caution">
    <text evidence="2">The sequence shown here is derived from an EMBL/GenBank/DDBJ whole genome shotgun (WGS) entry which is preliminary data.</text>
</comment>
<evidence type="ECO:0008006" key="4">
    <source>
        <dbReference type="Google" id="ProtNLM"/>
    </source>
</evidence>
<dbReference type="EMBL" id="JAVRRL010000016">
    <property type="protein sequence ID" value="KAK5114702.1"/>
    <property type="molecule type" value="Genomic_DNA"/>
</dbReference>